<keyword evidence="1" id="KW-1133">Transmembrane helix</keyword>
<evidence type="ECO:0000313" key="3">
    <source>
        <dbReference type="EMBL" id="MDJ1504825.1"/>
    </source>
</evidence>
<comment type="caution">
    <text evidence="3">The sequence shown here is derived from an EMBL/GenBank/DDBJ whole genome shotgun (WGS) entry which is preliminary data.</text>
</comment>
<name>A0AAE3UGX4_9BACT</name>
<protein>
    <submittedName>
        <fullName evidence="3">DUF4328 domain-containing protein</fullName>
    </submittedName>
</protein>
<dbReference type="EMBL" id="JASJOU010000013">
    <property type="protein sequence ID" value="MDJ1504825.1"/>
    <property type="molecule type" value="Genomic_DNA"/>
</dbReference>
<evidence type="ECO:0000256" key="1">
    <source>
        <dbReference type="SAM" id="Phobius"/>
    </source>
</evidence>
<keyword evidence="1" id="KW-0812">Transmembrane</keyword>
<dbReference type="AlphaFoldDB" id="A0AAE3UGX4"/>
<evidence type="ECO:0000313" key="4">
    <source>
        <dbReference type="Proteomes" id="UP001232063"/>
    </source>
</evidence>
<dbReference type="Pfam" id="PF14219">
    <property type="entry name" value="DUF4328"/>
    <property type="match status" value="1"/>
</dbReference>
<keyword evidence="4" id="KW-1185">Reference proteome</keyword>
<gene>
    <name evidence="3" type="ORF">QNI22_29450</name>
</gene>
<evidence type="ECO:0000259" key="2">
    <source>
        <dbReference type="Pfam" id="PF14219"/>
    </source>
</evidence>
<feature type="domain" description="DUF4328" evidence="2">
    <location>
        <begin position="54"/>
        <end position="201"/>
    </location>
</feature>
<feature type="transmembrane region" description="Helical" evidence="1">
    <location>
        <begin position="14"/>
        <end position="38"/>
    </location>
</feature>
<reference evidence="3" key="1">
    <citation type="submission" date="2023-05" db="EMBL/GenBank/DDBJ databases">
        <authorList>
            <person name="Zhang X."/>
        </authorList>
    </citation>
    <scope>NUCLEOTIDE SEQUENCE</scope>
    <source>
        <strain evidence="3">BD1B2-1</strain>
    </source>
</reference>
<dbReference type="RefSeq" id="WP_314516488.1">
    <property type="nucleotide sequence ID" value="NZ_JASJOU010000013.1"/>
</dbReference>
<keyword evidence="1" id="KW-0472">Membrane</keyword>
<sequence length="232" mass="27318">MIAILDNSERAKRVVIFFWIYLGAKILRIVSNLIQYWTLDLIQTGEYTENFWVEWNDLQYGLIVILAGGINVGVIITFIQWFRRAYNNLQRAGYRINYSEGWAAGAWFIPFLNIVRPYKIMKEVWIKTQMTYASRIESHGILRGWWILFLLRGWYDNATTRLSMKSETTADFIRDTQLDLFGSIFAIPAIIVTVMVIKQVSAFEEQFKQQLKIETVGKEQPVLEDNQEEEFY</sequence>
<feature type="transmembrane region" description="Helical" evidence="1">
    <location>
        <begin position="58"/>
        <end position="82"/>
    </location>
</feature>
<proteinExistence type="predicted"/>
<dbReference type="InterPro" id="IPR025565">
    <property type="entry name" value="DUF4328"/>
</dbReference>
<organism evidence="3 4">
    <name type="scientific">Xanthocytophaga agilis</name>
    <dbReference type="NCBI Taxonomy" id="3048010"/>
    <lineage>
        <taxon>Bacteria</taxon>
        <taxon>Pseudomonadati</taxon>
        <taxon>Bacteroidota</taxon>
        <taxon>Cytophagia</taxon>
        <taxon>Cytophagales</taxon>
        <taxon>Rhodocytophagaceae</taxon>
        <taxon>Xanthocytophaga</taxon>
    </lineage>
</organism>
<accession>A0AAE3UGX4</accession>
<dbReference type="Proteomes" id="UP001232063">
    <property type="component" value="Unassembled WGS sequence"/>
</dbReference>
<feature type="transmembrane region" description="Helical" evidence="1">
    <location>
        <begin position="180"/>
        <end position="197"/>
    </location>
</feature>